<sequence>MKPFVFALKRQPDQRLDLAPLVPHLIAGKSAAEIAAIQLQTTREKLTAGDIFEIEHGDAQSIRFEGGSERFDNVGHGLKSGSIVVNGNAGKAIARFMSGGSVTVTGSVGPFAGSALSGGILEIEGDAGDFLGAPINGEMEGMSGGFIFVRGSAGERAGDRLRRGTIVIEGGAGDYPGSRMIAGTLIVLGSSGALPGYLMRRGTIVLARPPAIAPTFVDCGVHQLTFARVFARLLEPQSAGAAELLLRPLRRLAGDTAALGKGEVFFPA</sequence>
<dbReference type="PANTHER" id="PTHR39673">
    <property type="entry name" value="TUNGSTEN FORMYLMETHANOFURAN DEHYDROGENASE, SUBUNIT C (FWDC)"/>
    <property type="match status" value="1"/>
</dbReference>
<dbReference type="SUPFAM" id="SSF69336">
    <property type="entry name" value="Alpha subunit of glutamate synthase, C-terminal domain"/>
    <property type="match status" value="1"/>
</dbReference>
<dbReference type="STRING" id="1612308.SAMN05444581_101106"/>
<dbReference type="AlphaFoldDB" id="A0A1I3VUC4"/>
<evidence type="ECO:0000259" key="1">
    <source>
        <dbReference type="Pfam" id="PF01493"/>
    </source>
</evidence>
<name>A0A1I3VUC4_9HYPH</name>
<gene>
    <name evidence="2" type="ORF">SAMN05444581_101106</name>
</gene>
<dbReference type="InterPro" id="IPR017550">
    <property type="entry name" value="Formylmethanofuran_DH_suC"/>
</dbReference>
<dbReference type="GO" id="GO:0046914">
    <property type="term" value="F:transition metal ion binding"/>
    <property type="evidence" value="ECO:0007669"/>
    <property type="project" value="InterPro"/>
</dbReference>
<dbReference type="OrthoDB" id="7302713at2"/>
<feature type="domain" description="Glutamate synthase alpha subunit C-terminal" evidence="1">
    <location>
        <begin position="76"/>
        <end position="203"/>
    </location>
</feature>
<dbReference type="RefSeq" id="WP_091675854.1">
    <property type="nucleotide sequence ID" value="NZ_FOSN01000001.1"/>
</dbReference>
<organism evidence="2 3">
    <name type="scientific">Methylocapsa palsarum</name>
    <dbReference type="NCBI Taxonomy" id="1612308"/>
    <lineage>
        <taxon>Bacteria</taxon>
        <taxon>Pseudomonadati</taxon>
        <taxon>Pseudomonadota</taxon>
        <taxon>Alphaproteobacteria</taxon>
        <taxon>Hyphomicrobiales</taxon>
        <taxon>Beijerinckiaceae</taxon>
        <taxon>Methylocapsa</taxon>
    </lineage>
</organism>
<dbReference type="GO" id="GO:0015948">
    <property type="term" value="P:methanogenesis"/>
    <property type="evidence" value="ECO:0007669"/>
    <property type="project" value="InterPro"/>
</dbReference>
<protein>
    <submittedName>
        <fullName evidence="2">Formylmethanofuran dehydrogenase subunit C</fullName>
    </submittedName>
</protein>
<proteinExistence type="predicted"/>
<evidence type="ECO:0000313" key="3">
    <source>
        <dbReference type="Proteomes" id="UP000198755"/>
    </source>
</evidence>
<dbReference type="EMBL" id="FOSN01000001">
    <property type="protein sequence ID" value="SFJ98770.1"/>
    <property type="molecule type" value="Genomic_DNA"/>
</dbReference>
<dbReference type="InterPro" id="IPR036485">
    <property type="entry name" value="Glu_synth_asu_C_sf"/>
</dbReference>
<evidence type="ECO:0000313" key="2">
    <source>
        <dbReference type="EMBL" id="SFJ98770.1"/>
    </source>
</evidence>
<dbReference type="GO" id="GO:0018493">
    <property type="term" value="F:formylmethanofuran dehydrogenase activity"/>
    <property type="evidence" value="ECO:0007669"/>
    <property type="project" value="InterPro"/>
</dbReference>
<dbReference type="InterPro" id="IPR002489">
    <property type="entry name" value="Glu_synth_asu_C"/>
</dbReference>
<dbReference type="NCBIfam" id="TIGR03122">
    <property type="entry name" value="one_C_dehyd_C"/>
    <property type="match status" value="1"/>
</dbReference>
<dbReference type="Pfam" id="PF01493">
    <property type="entry name" value="GXGXG"/>
    <property type="match status" value="1"/>
</dbReference>
<keyword evidence="3" id="KW-1185">Reference proteome</keyword>
<accession>A0A1I3VUC4</accession>
<dbReference type="PANTHER" id="PTHR39673:SF5">
    <property type="entry name" value="TUNGSTEN-CONTAINING FORMYLMETHANOFURAN DEHYDROGENASE 2 SUBUNIT C"/>
    <property type="match status" value="1"/>
</dbReference>
<dbReference type="Proteomes" id="UP000198755">
    <property type="component" value="Unassembled WGS sequence"/>
</dbReference>
<reference evidence="2 3" key="1">
    <citation type="submission" date="2016-10" db="EMBL/GenBank/DDBJ databases">
        <authorList>
            <person name="de Groot N.N."/>
        </authorList>
    </citation>
    <scope>NUCLEOTIDE SEQUENCE [LARGE SCALE GENOMIC DNA]</scope>
    <source>
        <strain evidence="2 3">NE2</strain>
    </source>
</reference>
<dbReference type="Gene3D" id="2.160.20.60">
    <property type="entry name" value="Glutamate synthase, alpha subunit, C-terminal domain"/>
    <property type="match status" value="2"/>
</dbReference>